<name>A0A118JVT8_CYNCS</name>
<dbReference type="GO" id="GO:0140359">
    <property type="term" value="F:ABC-type transporter activity"/>
    <property type="evidence" value="ECO:0007669"/>
    <property type="project" value="InterPro"/>
</dbReference>
<evidence type="ECO:0000256" key="3">
    <source>
        <dbReference type="ARBA" id="ARBA00022692"/>
    </source>
</evidence>
<dbReference type="Gramene" id="KVH93025">
    <property type="protein sequence ID" value="KVH93025"/>
    <property type="gene ID" value="Ccrd_004949"/>
</dbReference>
<proteinExistence type="predicted"/>
<dbReference type="AlphaFoldDB" id="A0A118JVT8"/>
<keyword evidence="4 6" id="KW-1133">Transmembrane helix</keyword>
<sequence>MTVFLRTEMSRDTLEDGWIYMGCLFFGVVMIMFNGMPEISMTIAKLPVFYKQRDFLFYPSWAYALPTWIVKIPISFVEAAVWTTLTYYVVGLEPNITRFFRLYFILFGVNQMSSALFRFIGALGRNMIVANTFGSFALLLVFVLGGFVLSQEHFPCYRRRTKVVVMGLLVISDDKVTGIGSRSWRCSGSSFSTISVSVCASLFSTNGNDTGATELSPTAGSPDRSNGTKKKGMILPFEPHFITFNDVKYSLFLLKRGGEEIYVGPVGRHSCDLIKYFEDIDGVSRIKDGHNPATWMLEISTSAQEMALGVNFSEIYMNSELFTRNKALIAELSIPPPGTKDLYFPTQYAQPFVVQCIASLWKQRWSYWRNPSYTAVRFAFTTFIAFMFGTMFWDLGRKRKTPQELNNAMGSMYAAVLFLGVQNGSAVQPVIDVERTVLVEIPYIFAQTIVYSLIVYAMIGFEWTATKFFWYTFFQFCCLLYMTFYGMMTVAITPNVNVAFIVAAAFFGFFNLFSGFIIPRPKIPVWWKWYYWCNPLAWTIYGMAASQFGDYEDRFTNGETVKGYLERYLGYRHDFLGQTVAGNIGFVLFFGFIFAYCIKTFNFQKR</sequence>
<keyword evidence="9" id="KW-1185">Reference proteome</keyword>
<feature type="transmembrane region" description="Helical" evidence="6">
    <location>
        <begin position="405"/>
        <end position="421"/>
    </location>
</feature>
<organism evidence="8 9">
    <name type="scientific">Cynara cardunculus var. scolymus</name>
    <name type="common">Globe artichoke</name>
    <name type="synonym">Cynara scolymus</name>
    <dbReference type="NCBI Taxonomy" id="59895"/>
    <lineage>
        <taxon>Eukaryota</taxon>
        <taxon>Viridiplantae</taxon>
        <taxon>Streptophyta</taxon>
        <taxon>Embryophyta</taxon>
        <taxon>Tracheophyta</taxon>
        <taxon>Spermatophyta</taxon>
        <taxon>Magnoliopsida</taxon>
        <taxon>eudicotyledons</taxon>
        <taxon>Gunneridae</taxon>
        <taxon>Pentapetalae</taxon>
        <taxon>asterids</taxon>
        <taxon>campanulids</taxon>
        <taxon>Asterales</taxon>
        <taxon>Asteraceae</taxon>
        <taxon>Carduoideae</taxon>
        <taxon>Cardueae</taxon>
        <taxon>Carduinae</taxon>
        <taxon>Cynara</taxon>
    </lineage>
</organism>
<dbReference type="GO" id="GO:0005886">
    <property type="term" value="C:plasma membrane"/>
    <property type="evidence" value="ECO:0007669"/>
    <property type="project" value="UniProtKB-ARBA"/>
</dbReference>
<dbReference type="Pfam" id="PF01061">
    <property type="entry name" value="ABC2_membrane"/>
    <property type="match status" value="2"/>
</dbReference>
<evidence type="ECO:0000256" key="6">
    <source>
        <dbReference type="SAM" id="Phobius"/>
    </source>
</evidence>
<dbReference type="EMBL" id="LEKV01004799">
    <property type="protein sequence ID" value="KVH93025.1"/>
    <property type="molecule type" value="Genomic_DNA"/>
</dbReference>
<evidence type="ECO:0000259" key="7">
    <source>
        <dbReference type="Pfam" id="PF01061"/>
    </source>
</evidence>
<feature type="transmembrane region" description="Helical" evidence="6">
    <location>
        <begin position="128"/>
        <end position="149"/>
    </location>
</feature>
<feature type="transmembrane region" description="Helical" evidence="6">
    <location>
        <begin position="56"/>
        <end position="82"/>
    </location>
</feature>
<feature type="domain" description="ABC-2 type transporter transmembrane" evidence="7">
    <location>
        <begin position="437"/>
        <end position="548"/>
    </location>
</feature>
<comment type="caution">
    <text evidence="8">The sequence shown here is derived from an EMBL/GenBank/DDBJ whole genome shotgun (WGS) entry which is preliminary data.</text>
</comment>
<keyword evidence="5 6" id="KW-0472">Membrane</keyword>
<evidence type="ECO:0000256" key="5">
    <source>
        <dbReference type="ARBA" id="ARBA00023136"/>
    </source>
</evidence>
<feature type="transmembrane region" description="Helical" evidence="6">
    <location>
        <begin position="575"/>
        <end position="598"/>
    </location>
</feature>
<feature type="transmembrane region" description="Helical" evidence="6">
    <location>
        <begin position="468"/>
        <end position="492"/>
    </location>
</feature>
<accession>A0A118JVT8</accession>
<dbReference type="Proteomes" id="UP000243975">
    <property type="component" value="Unassembled WGS sequence"/>
</dbReference>
<protein>
    <submittedName>
        <fullName evidence="8">ABC-2 type transporter</fullName>
    </submittedName>
</protein>
<feature type="domain" description="ABC-2 type transporter transmembrane" evidence="7">
    <location>
        <begin position="2"/>
        <end position="155"/>
    </location>
</feature>
<evidence type="ECO:0000256" key="2">
    <source>
        <dbReference type="ARBA" id="ARBA00022448"/>
    </source>
</evidence>
<keyword evidence="3 6" id="KW-0812">Transmembrane</keyword>
<feature type="transmembrane region" description="Helical" evidence="6">
    <location>
        <begin position="498"/>
        <end position="517"/>
    </location>
</feature>
<evidence type="ECO:0000313" key="8">
    <source>
        <dbReference type="EMBL" id="KVH93025.1"/>
    </source>
</evidence>
<feature type="transmembrane region" description="Helical" evidence="6">
    <location>
        <begin position="441"/>
        <end position="461"/>
    </location>
</feature>
<evidence type="ECO:0000256" key="4">
    <source>
        <dbReference type="ARBA" id="ARBA00022989"/>
    </source>
</evidence>
<reference evidence="8 9" key="1">
    <citation type="journal article" date="2016" name="Sci. Rep.">
        <title>The genome sequence of the outbreeding globe artichoke constructed de novo incorporating a phase-aware low-pass sequencing strategy of F1 progeny.</title>
        <authorList>
            <person name="Scaglione D."/>
            <person name="Reyes-Chin-Wo S."/>
            <person name="Acquadro A."/>
            <person name="Froenicke L."/>
            <person name="Portis E."/>
            <person name="Beitel C."/>
            <person name="Tirone M."/>
            <person name="Mauro R."/>
            <person name="Lo Monaco A."/>
            <person name="Mauromicale G."/>
            <person name="Faccioli P."/>
            <person name="Cattivelli L."/>
            <person name="Rieseberg L."/>
            <person name="Michelmore R."/>
            <person name="Lanteri S."/>
        </authorList>
    </citation>
    <scope>NUCLEOTIDE SEQUENCE [LARGE SCALE GENOMIC DNA]</scope>
    <source>
        <strain evidence="8">2C</strain>
    </source>
</reference>
<gene>
    <name evidence="8" type="ORF">Ccrd_004949</name>
</gene>
<keyword evidence="2" id="KW-0813">Transport</keyword>
<dbReference type="InterPro" id="IPR013525">
    <property type="entry name" value="ABC2_TM"/>
</dbReference>
<feature type="transmembrane region" description="Helical" evidence="6">
    <location>
        <begin position="375"/>
        <end position="393"/>
    </location>
</feature>
<comment type="subcellular location">
    <subcellularLocation>
        <location evidence="1">Membrane</location>
        <topology evidence="1">Multi-pass membrane protein</topology>
    </subcellularLocation>
</comment>
<evidence type="ECO:0000313" key="9">
    <source>
        <dbReference type="Proteomes" id="UP000243975"/>
    </source>
</evidence>
<feature type="transmembrane region" description="Helical" evidence="6">
    <location>
        <begin position="102"/>
        <end position="121"/>
    </location>
</feature>
<evidence type="ECO:0000256" key="1">
    <source>
        <dbReference type="ARBA" id="ARBA00004141"/>
    </source>
</evidence>
<dbReference type="PANTHER" id="PTHR19241">
    <property type="entry name" value="ATP-BINDING CASSETTE TRANSPORTER"/>
    <property type="match status" value="1"/>
</dbReference>
<dbReference type="OMA" id="HIRELDY"/>
<feature type="transmembrane region" description="Helical" evidence="6">
    <location>
        <begin position="17"/>
        <end position="35"/>
    </location>
</feature>